<sequence length="270" mass="31933">MASIDYQPVNINSAEVLKGINAGNYQDCDFDITKISLSAYLETRVTPYFLQDVDTIQAPPNSSECSLYEIARWYVTFRNFLERHDLDNCLKYPFPIEKNVIQRAEQIMIDKYVPPKMFPLEFKLYFPLSQSPTITLELFTERVLPSTLFDMANTLFRDLNIDDPMFIRTQIRVIDLLVQYSKCRPLADDLKGSMIREKIIQKYQSQIGREQLDEILPKENGSGVMWKALVRINKEIRVLRQNHQRECQRRRHQNQNHMNRQYNHGARRYS</sequence>
<name>G0VBF5_NAUCA</name>
<dbReference type="KEGG" id="ncs:NCAS_0B01970"/>
<dbReference type="EMBL" id="HE576753">
    <property type="protein sequence ID" value="CCC68281.1"/>
    <property type="molecule type" value="Genomic_DNA"/>
</dbReference>
<evidence type="ECO:0000313" key="3">
    <source>
        <dbReference type="Proteomes" id="UP000001640"/>
    </source>
</evidence>
<protein>
    <submittedName>
        <fullName evidence="2">Uncharacterized protein</fullName>
    </submittedName>
</protein>
<dbReference type="HOGENOM" id="CLU_1030921_0_0_1"/>
<keyword evidence="3" id="KW-1185">Reference proteome</keyword>
<evidence type="ECO:0000313" key="2">
    <source>
        <dbReference type="EMBL" id="CCC68281.1"/>
    </source>
</evidence>
<dbReference type="Proteomes" id="UP000001640">
    <property type="component" value="Chromosome 2"/>
</dbReference>
<reference key="2">
    <citation type="submission" date="2011-08" db="EMBL/GenBank/DDBJ databases">
        <title>Genome sequence of Naumovozyma castellii.</title>
        <authorList>
            <person name="Gordon J.L."/>
            <person name="Armisen D."/>
            <person name="Proux-Wera E."/>
            <person name="OhEigeartaigh S.S."/>
            <person name="Byrne K.P."/>
            <person name="Wolfe K.H."/>
        </authorList>
    </citation>
    <scope>NUCLEOTIDE SEQUENCE</scope>
    <source>
        <strain>Type strain:CBS 4309</strain>
    </source>
</reference>
<dbReference type="InParanoid" id="G0VBF5"/>
<gene>
    <name evidence="2" type="primary">NCAS0B01970</name>
    <name evidence="2" type="ordered locus">NCAS_0B01970</name>
</gene>
<feature type="compositionally biased region" description="Low complexity" evidence="1">
    <location>
        <begin position="255"/>
        <end position="264"/>
    </location>
</feature>
<accession>G0VBF5</accession>
<evidence type="ECO:0000256" key="1">
    <source>
        <dbReference type="SAM" id="MobiDB-lite"/>
    </source>
</evidence>
<dbReference type="GeneID" id="96901841"/>
<reference evidence="2 3" key="1">
    <citation type="journal article" date="2011" name="Proc. Natl. Acad. Sci. U.S.A.">
        <title>Evolutionary erosion of yeast sex chromosomes by mating-type switching accidents.</title>
        <authorList>
            <person name="Gordon J.L."/>
            <person name="Armisen D."/>
            <person name="Proux-Wera E."/>
            <person name="Oheigeartaigh S.S."/>
            <person name="Byrne K.P."/>
            <person name="Wolfe K.H."/>
        </authorList>
    </citation>
    <scope>NUCLEOTIDE SEQUENCE [LARGE SCALE GENOMIC DNA]</scope>
    <source>
        <strain evidence="3">ATCC 76901 / BCRC 22586 / CBS 4309 / NBRC 1992 / NRRL Y-12630</strain>
    </source>
</reference>
<dbReference type="AlphaFoldDB" id="G0VBF5"/>
<organism evidence="2 3">
    <name type="scientific">Naumovozyma castellii</name>
    <name type="common">Yeast</name>
    <name type="synonym">Saccharomyces castellii</name>
    <dbReference type="NCBI Taxonomy" id="27288"/>
    <lineage>
        <taxon>Eukaryota</taxon>
        <taxon>Fungi</taxon>
        <taxon>Dikarya</taxon>
        <taxon>Ascomycota</taxon>
        <taxon>Saccharomycotina</taxon>
        <taxon>Saccharomycetes</taxon>
        <taxon>Saccharomycetales</taxon>
        <taxon>Saccharomycetaceae</taxon>
        <taxon>Naumovozyma</taxon>
    </lineage>
</organism>
<proteinExistence type="predicted"/>
<feature type="region of interest" description="Disordered" evidence="1">
    <location>
        <begin position="246"/>
        <end position="270"/>
    </location>
</feature>
<dbReference type="RefSeq" id="XP_003674655.1">
    <property type="nucleotide sequence ID" value="XM_003674607.1"/>
</dbReference>